<dbReference type="Proteomes" id="UP000324222">
    <property type="component" value="Unassembled WGS sequence"/>
</dbReference>
<accession>A0A5B7FKG0</accession>
<dbReference type="AlphaFoldDB" id="A0A5B7FKG0"/>
<keyword evidence="2" id="KW-1185">Reference proteome</keyword>
<sequence length="64" mass="7184">MGAPPISRPIKIQMTFENFRPNFVEGRGGLECRPGEKVPVGSGLRLKAGNWQQVLLFFCGLKFY</sequence>
<evidence type="ECO:0000313" key="2">
    <source>
        <dbReference type="Proteomes" id="UP000324222"/>
    </source>
</evidence>
<name>A0A5B7FKG0_PORTR</name>
<evidence type="ECO:0000313" key="1">
    <source>
        <dbReference type="EMBL" id="MPC45633.1"/>
    </source>
</evidence>
<organism evidence="1 2">
    <name type="scientific">Portunus trituberculatus</name>
    <name type="common">Swimming crab</name>
    <name type="synonym">Neptunus trituberculatus</name>
    <dbReference type="NCBI Taxonomy" id="210409"/>
    <lineage>
        <taxon>Eukaryota</taxon>
        <taxon>Metazoa</taxon>
        <taxon>Ecdysozoa</taxon>
        <taxon>Arthropoda</taxon>
        <taxon>Crustacea</taxon>
        <taxon>Multicrustacea</taxon>
        <taxon>Malacostraca</taxon>
        <taxon>Eumalacostraca</taxon>
        <taxon>Eucarida</taxon>
        <taxon>Decapoda</taxon>
        <taxon>Pleocyemata</taxon>
        <taxon>Brachyura</taxon>
        <taxon>Eubrachyura</taxon>
        <taxon>Portunoidea</taxon>
        <taxon>Portunidae</taxon>
        <taxon>Portuninae</taxon>
        <taxon>Portunus</taxon>
    </lineage>
</organism>
<proteinExistence type="predicted"/>
<dbReference type="EMBL" id="VSRR010006818">
    <property type="protein sequence ID" value="MPC45633.1"/>
    <property type="molecule type" value="Genomic_DNA"/>
</dbReference>
<gene>
    <name evidence="1" type="ORF">E2C01_039339</name>
</gene>
<reference evidence="1 2" key="1">
    <citation type="submission" date="2019-05" db="EMBL/GenBank/DDBJ databases">
        <title>Another draft genome of Portunus trituberculatus and its Hox gene families provides insights of decapod evolution.</title>
        <authorList>
            <person name="Jeong J.-H."/>
            <person name="Song I."/>
            <person name="Kim S."/>
            <person name="Choi T."/>
            <person name="Kim D."/>
            <person name="Ryu S."/>
            <person name="Kim W."/>
        </authorList>
    </citation>
    <scope>NUCLEOTIDE SEQUENCE [LARGE SCALE GENOMIC DNA]</scope>
    <source>
        <tissue evidence="1">Muscle</tissue>
    </source>
</reference>
<protein>
    <submittedName>
        <fullName evidence="1">Uncharacterized protein</fullName>
    </submittedName>
</protein>
<comment type="caution">
    <text evidence="1">The sequence shown here is derived from an EMBL/GenBank/DDBJ whole genome shotgun (WGS) entry which is preliminary data.</text>
</comment>